<sequence length="219" mass="23986">MRAILITLFLILSVVVAEEAEDAAIVETIDPAKEAGISVATNPRQKIMELVELVKSMILLKMLDGQPEAYESPRFKRFVTHCSSHVAETCSDPMHYEGGIRNPTGLSHCIFDSMKACLANHKASLYDSARSKTLNLKPTKVEYLPVIIQTVKFQTVLKTCSQVSAQSCLSDSDVDASTLGACLLPSLNQCVYHTQMPPLPPPPLPPPLPKIKLLISFLI</sequence>
<feature type="signal peptide" evidence="4">
    <location>
        <begin position="1"/>
        <end position="17"/>
    </location>
</feature>
<gene>
    <name evidence="5" type="ORF">PHAVU_005G176300g</name>
</gene>
<organism evidence="5 6">
    <name type="scientific">Phaseolus vulgaris</name>
    <name type="common">Kidney bean</name>
    <name type="synonym">French bean</name>
    <dbReference type="NCBI Taxonomy" id="3885"/>
    <lineage>
        <taxon>Eukaryota</taxon>
        <taxon>Viridiplantae</taxon>
        <taxon>Streptophyta</taxon>
        <taxon>Embryophyta</taxon>
        <taxon>Tracheophyta</taxon>
        <taxon>Spermatophyta</taxon>
        <taxon>Magnoliopsida</taxon>
        <taxon>eudicotyledons</taxon>
        <taxon>Gunneridae</taxon>
        <taxon>Pentapetalae</taxon>
        <taxon>rosids</taxon>
        <taxon>fabids</taxon>
        <taxon>Fabales</taxon>
        <taxon>Fabaceae</taxon>
        <taxon>Papilionoideae</taxon>
        <taxon>50 kb inversion clade</taxon>
        <taxon>NPAAA clade</taxon>
        <taxon>indigoferoid/millettioid clade</taxon>
        <taxon>Phaseoleae</taxon>
        <taxon>Phaseolus</taxon>
    </lineage>
</organism>
<evidence type="ECO:0000256" key="3">
    <source>
        <dbReference type="ARBA" id="ARBA00022729"/>
    </source>
</evidence>
<protein>
    <submittedName>
        <fullName evidence="5">Uncharacterized protein</fullName>
    </submittedName>
</protein>
<evidence type="ECO:0000313" key="5">
    <source>
        <dbReference type="EMBL" id="ESW22725.1"/>
    </source>
</evidence>
<proteinExistence type="inferred from homology"/>
<evidence type="ECO:0000256" key="4">
    <source>
        <dbReference type="SAM" id="SignalP"/>
    </source>
</evidence>
<dbReference type="GO" id="GO:0009877">
    <property type="term" value="P:nodulation"/>
    <property type="evidence" value="ECO:0007669"/>
    <property type="project" value="UniProtKB-KW"/>
</dbReference>
<dbReference type="AlphaFoldDB" id="V7C0B9"/>
<dbReference type="Gramene" id="ESW22725">
    <property type="protein sequence ID" value="ESW22725"/>
    <property type="gene ID" value="PHAVU_005G176300g"/>
</dbReference>
<keyword evidence="6" id="KW-1185">Reference proteome</keyword>
<feature type="chain" id="PRO_5004757257" evidence="4">
    <location>
        <begin position="18"/>
        <end position="219"/>
    </location>
</feature>
<dbReference type="STRING" id="3885.V7C0B9"/>
<evidence type="ECO:0000256" key="2">
    <source>
        <dbReference type="ARBA" id="ARBA00022458"/>
    </source>
</evidence>
<dbReference type="InterPro" id="IPR003387">
    <property type="entry name" value="Nodulin"/>
</dbReference>
<keyword evidence="2" id="KW-0536">Nodulation</keyword>
<dbReference type="Pfam" id="PF02451">
    <property type="entry name" value="Nodulin"/>
    <property type="match status" value="2"/>
</dbReference>
<dbReference type="OrthoDB" id="1433924at2759"/>
<evidence type="ECO:0000256" key="1">
    <source>
        <dbReference type="ARBA" id="ARBA00010119"/>
    </source>
</evidence>
<keyword evidence="3 4" id="KW-0732">Signal</keyword>
<reference evidence="6" key="1">
    <citation type="journal article" date="2014" name="Nat. Genet.">
        <title>A reference genome for common bean and genome-wide analysis of dual domestications.</title>
        <authorList>
            <person name="Schmutz J."/>
            <person name="McClean P.E."/>
            <person name="Mamidi S."/>
            <person name="Wu G.A."/>
            <person name="Cannon S.B."/>
            <person name="Grimwood J."/>
            <person name="Jenkins J."/>
            <person name="Shu S."/>
            <person name="Song Q."/>
            <person name="Chavarro C."/>
            <person name="Torres-Torres M."/>
            <person name="Geffroy V."/>
            <person name="Moghaddam S.M."/>
            <person name="Gao D."/>
            <person name="Abernathy B."/>
            <person name="Barry K."/>
            <person name="Blair M."/>
            <person name="Brick M.A."/>
            <person name="Chovatia M."/>
            <person name="Gepts P."/>
            <person name="Goodstein D.M."/>
            <person name="Gonzales M."/>
            <person name="Hellsten U."/>
            <person name="Hyten D.L."/>
            <person name="Jia G."/>
            <person name="Kelly J.D."/>
            <person name="Kudrna D."/>
            <person name="Lee R."/>
            <person name="Richard M.M."/>
            <person name="Miklas P.N."/>
            <person name="Osorno J.M."/>
            <person name="Rodrigues J."/>
            <person name="Thareau V."/>
            <person name="Urrea C.A."/>
            <person name="Wang M."/>
            <person name="Yu Y."/>
            <person name="Zhang M."/>
            <person name="Wing R.A."/>
            <person name="Cregan P.B."/>
            <person name="Rokhsar D.S."/>
            <person name="Jackson S.A."/>
        </authorList>
    </citation>
    <scope>NUCLEOTIDE SEQUENCE [LARGE SCALE GENOMIC DNA]</scope>
    <source>
        <strain evidence="6">cv. G19833</strain>
    </source>
</reference>
<comment type="similarity">
    <text evidence="1">Belongs to the nodulin 20 family.</text>
</comment>
<dbReference type="EMBL" id="CM002292">
    <property type="protein sequence ID" value="ESW22725.1"/>
    <property type="molecule type" value="Genomic_DNA"/>
</dbReference>
<evidence type="ECO:0000313" key="6">
    <source>
        <dbReference type="Proteomes" id="UP000000226"/>
    </source>
</evidence>
<name>V7C0B9_PHAVU</name>
<accession>V7C0B9</accession>
<dbReference type="Proteomes" id="UP000000226">
    <property type="component" value="Chromosome 5"/>
</dbReference>